<dbReference type="PANTHER" id="PTHR23073">
    <property type="entry name" value="26S PROTEASOME REGULATORY SUBUNIT"/>
    <property type="match status" value="1"/>
</dbReference>
<dbReference type="InterPro" id="IPR050221">
    <property type="entry name" value="26S_Proteasome_ATPase"/>
</dbReference>
<dbReference type="SUPFAM" id="SSF54585">
    <property type="entry name" value="Cdc48 domain 2-like"/>
    <property type="match status" value="1"/>
</dbReference>
<evidence type="ECO:0008006" key="6">
    <source>
        <dbReference type="Google" id="ProtNLM"/>
    </source>
</evidence>
<gene>
    <name evidence="5" type="ORF">S01H1_35184</name>
</gene>
<dbReference type="Pfam" id="PF02933">
    <property type="entry name" value="CDC48_2"/>
    <property type="match status" value="1"/>
</dbReference>
<keyword evidence="1" id="KW-0547">Nucleotide-binding</keyword>
<evidence type="ECO:0000259" key="3">
    <source>
        <dbReference type="SMART" id="SM01072"/>
    </source>
</evidence>
<dbReference type="Pfam" id="PF02359">
    <property type="entry name" value="CDC48_N"/>
    <property type="match status" value="1"/>
</dbReference>
<dbReference type="Gene3D" id="3.10.330.10">
    <property type="match status" value="1"/>
</dbReference>
<name>X0UVE3_9ZZZZ</name>
<dbReference type="Gene3D" id="3.40.50.300">
    <property type="entry name" value="P-loop containing nucleotide triphosphate hydrolases"/>
    <property type="match status" value="1"/>
</dbReference>
<dbReference type="SUPFAM" id="SSF50692">
    <property type="entry name" value="ADC-like"/>
    <property type="match status" value="1"/>
</dbReference>
<dbReference type="AlphaFoldDB" id="X0UVE3"/>
<dbReference type="InterPro" id="IPR029067">
    <property type="entry name" value="CDC48_domain_2-like_sf"/>
</dbReference>
<evidence type="ECO:0000313" key="5">
    <source>
        <dbReference type="EMBL" id="GAG09700.1"/>
    </source>
</evidence>
<feature type="non-terminal residue" evidence="5">
    <location>
        <position position="271"/>
    </location>
</feature>
<dbReference type="SMART" id="SM01072">
    <property type="entry name" value="CDC48_2"/>
    <property type="match status" value="1"/>
</dbReference>
<evidence type="ECO:0000256" key="2">
    <source>
        <dbReference type="ARBA" id="ARBA00022840"/>
    </source>
</evidence>
<dbReference type="InterPro" id="IPR004201">
    <property type="entry name" value="Cdc48_dom2"/>
</dbReference>
<dbReference type="SMART" id="SM01073">
    <property type="entry name" value="CDC48_N"/>
    <property type="match status" value="1"/>
</dbReference>
<protein>
    <recommendedName>
        <fullName evidence="6">CDC48 N-terminal subdomain domain-containing protein</fullName>
    </recommendedName>
</protein>
<comment type="caution">
    <text evidence="5">The sequence shown here is derived from an EMBL/GenBank/DDBJ whole genome shotgun (WGS) entry which is preliminary data.</text>
</comment>
<feature type="non-terminal residue" evidence="5">
    <location>
        <position position="1"/>
    </location>
</feature>
<feature type="domain" description="CDC48" evidence="3">
    <location>
        <begin position="124"/>
        <end position="216"/>
    </location>
</feature>
<feature type="domain" description="CDC48 N-terminal subdomain" evidence="4">
    <location>
        <begin position="24"/>
        <end position="108"/>
    </location>
</feature>
<dbReference type="InterPro" id="IPR009010">
    <property type="entry name" value="Asp_de-COase-like_dom_sf"/>
</dbReference>
<keyword evidence="2" id="KW-0067">ATP-binding</keyword>
<proteinExistence type="predicted"/>
<evidence type="ECO:0000259" key="4">
    <source>
        <dbReference type="SMART" id="SM01073"/>
    </source>
</evidence>
<dbReference type="InterPro" id="IPR003338">
    <property type="entry name" value="CDC4_N-term_subdom"/>
</dbReference>
<organism evidence="5">
    <name type="scientific">marine sediment metagenome</name>
    <dbReference type="NCBI Taxonomy" id="412755"/>
    <lineage>
        <taxon>unclassified sequences</taxon>
        <taxon>metagenomes</taxon>
        <taxon>ecological metagenomes</taxon>
    </lineage>
</organism>
<dbReference type="GO" id="GO:0005524">
    <property type="term" value="F:ATP binding"/>
    <property type="evidence" value="ECO:0007669"/>
    <property type="project" value="UniProtKB-KW"/>
</dbReference>
<evidence type="ECO:0000256" key="1">
    <source>
        <dbReference type="ARBA" id="ARBA00022741"/>
    </source>
</evidence>
<dbReference type="FunFam" id="2.40.40.20:FF:000007">
    <property type="entry name" value="AAA family ATPase"/>
    <property type="match status" value="1"/>
</dbReference>
<dbReference type="InterPro" id="IPR027417">
    <property type="entry name" value="P-loop_NTPase"/>
</dbReference>
<reference evidence="5" key="1">
    <citation type="journal article" date="2014" name="Front. Microbiol.">
        <title>High frequency of phylogenetically diverse reductive dehalogenase-homologous genes in deep subseafloor sedimentary metagenomes.</title>
        <authorList>
            <person name="Kawai M."/>
            <person name="Futagami T."/>
            <person name="Toyoda A."/>
            <person name="Takaki Y."/>
            <person name="Nishi S."/>
            <person name="Hori S."/>
            <person name="Arai W."/>
            <person name="Tsubouchi T."/>
            <person name="Morono Y."/>
            <person name="Uchiyama I."/>
            <person name="Ito T."/>
            <person name="Fujiyama A."/>
            <person name="Inagaki F."/>
            <person name="Takami H."/>
        </authorList>
    </citation>
    <scope>NUCLEOTIDE SEQUENCE</scope>
    <source>
        <strain evidence="5">Expedition CK06-06</strain>
    </source>
</reference>
<accession>X0UVE3</accession>
<dbReference type="EMBL" id="BARS01021968">
    <property type="protein sequence ID" value="GAG09700.1"/>
    <property type="molecule type" value="Genomic_DNA"/>
</dbReference>
<dbReference type="Gene3D" id="2.40.40.20">
    <property type="match status" value="1"/>
</dbReference>
<sequence length="271" mass="29679">HKFFKCPKVLNIELKGKMNAKELKLKVAEAIQDDVNKGIVRVDSNFMKEIGVRPGDIVEIEGERSTVAIVDRAYPGDIGLTIIRMDGLTRRNAKTSIGEQVNIKKGAVKEAKKVIIAPAVKDVEIRAPPKVFKHGLLGRAVIKGDIISLGGTRTRRTAMSGSPFDDIFSMLDESIMGGVGFGFGDIKFVVAETNPKQAVIISDETEIVLNPEAVEIKEEAIPEVTYEDIGGLKEEIKKIREMVELPLKHPELFERLGIEPPKGVLLHGPPG</sequence>
<dbReference type="SUPFAM" id="SSF52540">
    <property type="entry name" value="P-loop containing nucleoside triphosphate hydrolases"/>
    <property type="match status" value="1"/>
</dbReference>